<protein>
    <recommendedName>
        <fullName evidence="5">DUF3298 domain-containing protein</fullName>
    </recommendedName>
</protein>
<proteinExistence type="predicted"/>
<accession>A0ABV1E569</accession>
<keyword evidence="2" id="KW-0732">Signal</keyword>
<organism evidence="3 4">
    <name type="scientific">Solibaculum intestinale</name>
    <dbReference type="NCBI Taxonomy" id="3133165"/>
    <lineage>
        <taxon>Bacteria</taxon>
        <taxon>Bacillati</taxon>
        <taxon>Bacillota</taxon>
        <taxon>Clostridia</taxon>
        <taxon>Eubacteriales</taxon>
        <taxon>Oscillospiraceae</taxon>
        <taxon>Solibaculum</taxon>
    </lineage>
</organism>
<gene>
    <name evidence="3" type="ORF">WMO26_10035</name>
</gene>
<reference evidence="3 4" key="1">
    <citation type="submission" date="2024-03" db="EMBL/GenBank/DDBJ databases">
        <title>Human intestinal bacterial collection.</title>
        <authorList>
            <person name="Pauvert C."/>
            <person name="Hitch T.C.A."/>
            <person name="Clavel T."/>
        </authorList>
    </citation>
    <scope>NUCLEOTIDE SEQUENCE [LARGE SCALE GENOMIC DNA]</scope>
    <source>
        <strain evidence="3 4">CLA-JM-H44</strain>
    </source>
</reference>
<evidence type="ECO:0000313" key="3">
    <source>
        <dbReference type="EMBL" id="MEQ2441163.1"/>
    </source>
</evidence>
<dbReference type="PROSITE" id="PS51257">
    <property type="entry name" value="PROKAR_LIPOPROTEIN"/>
    <property type="match status" value="1"/>
</dbReference>
<feature type="compositionally biased region" description="Low complexity" evidence="1">
    <location>
        <begin position="35"/>
        <end position="62"/>
    </location>
</feature>
<keyword evidence="4" id="KW-1185">Reference proteome</keyword>
<feature type="chain" id="PRO_5046042696" description="DUF3298 domain-containing protein" evidence="2">
    <location>
        <begin position="24"/>
        <end position="340"/>
    </location>
</feature>
<evidence type="ECO:0000256" key="2">
    <source>
        <dbReference type="SAM" id="SignalP"/>
    </source>
</evidence>
<dbReference type="RefSeq" id="WP_349220090.1">
    <property type="nucleotide sequence ID" value="NZ_JBBMFD010000018.1"/>
</dbReference>
<dbReference type="Proteomes" id="UP001489509">
    <property type="component" value="Unassembled WGS sequence"/>
</dbReference>
<comment type="caution">
    <text evidence="3">The sequence shown here is derived from an EMBL/GenBank/DDBJ whole genome shotgun (WGS) entry which is preliminary data.</text>
</comment>
<feature type="signal peptide" evidence="2">
    <location>
        <begin position="1"/>
        <end position="23"/>
    </location>
</feature>
<name>A0ABV1E569_9FIRM</name>
<evidence type="ECO:0000256" key="1">
    <source>
        <dbReference type="SAM" id="MobiDB-lite"/>
    </source>
</evidence>
<dbReference type="EMBL" id="JBBMFD010000018">
    <property type="protein sequence ID" value="MEQ2441163.1"/>
    <property type="molecule type" value="Genomic_DNA"/>
</dbReference>
<evidence type="ECO:0008006" key="5">
    <source>
        <dbReference type="Google" id="ProtNLM"/>
    </source>
</evidence>
<feature type="region of interest" description="Disordered" evidence="1">
    <location>
        <begin position="24"/>
        <end position="62"/>
    </location>
</feature>
<sequence length="340" mass="38076">MKRLVVLTAALLAVCLAASGCQGNREEVSSSPVTSQAPASASEPASSLPETESSSSSSRNLTLEEQFQEQLAELRHGLSLTNPDSPEHGRMNNGFVGIQTQVYDEGNVHMEYPVVSDNRFIPDELPYGKVEEPGYFDGYVNIRESLKEAPFLFLKKYDLESEGTSLDLTYKVILFDPSALYLDYYGTYTSATGEKIPAHFISTYGCGSGETEETGKYISISSYVDIPYYILSQSEPYTIQSDDPSKQKAAEEYIQSLDFDQLYDLLMPIYYPKEHNIGSMEDGDYPKGYYYCKDSKLITMVEVPAEYGYWITLTFEIEDLMSYSDWFGANINPNWDGSSS</sequence>
<evidence type="ECO:0000313" key="4">
    <source>
        <dbReference type="Proteomes" id="UP001489509"/>
    </source>
</evidence>